<comment type="caution">
    <text evidence="2">The sequence shown here is derived from an EMBL/GenBank/DDBJ whole genome shotgun (WGS) entry which is preliminary data.</text>
</comment>
<sequence length="151" mass="16852">MIQRKQTVFLLIAAILNVICLFNPLGGVRLEGMGIPPVLYNIGIRSATGTFDFLAVPLFFLLATASILSVVAIFQFKKRPVQSKLCLLNCWLYVLWYVYGAFVIGHSMLPLGQFKADMGISLPLISLILTFMARRGIVADEKLVKSMDRIR</sequence>
<feature type="transmembrane region" description="Helical" evidence="1">
    <location>
        <begin position="53"/>
        <end position="74"/>
    </location>
</feature>
<evidence type="ECO:0000256" key="1">
    <source>
        <dbReference type="SAM" id="Phobius"/>
    </source>
</evidence>
<name>U2QHP4_9BACT</name>
<dbReference type="EMBL" id="AWEY01000039">
    <property type="protein sequence ID" value="ERK38342.1"/>
    <property type="molecule type" value="Genomic_DNA"/>
</dbReference>
<dbReference type="Pfam" id="PF14126">
    <property type="entry name" value="DUF4293"/>
    <property type="match status" value="1"/>
</dbReference>
<keyword evidence="1" id="KW-0812">Transmembrane</keyword>
<dbReference type="Proteomes" id="UP000016648">
    <property type="component" value="Unassembled WGS sequence"/>
</dbReference>
<protein>
    <submittedName>
        <fullName evidence="2">PF14126 domain protein</fullName>
    </submittedName>
</protein>
<reference evidence="2 3" key="1">
    <citation type="submission" date="2013-08" db="EMBL/GenBank/DDBJ databases">
        <authorList>
            <person name="Durkin A.S."/>
            <person name="Haft D.R."/>
            <person name="McCorrison J."/>
            <person name="Torralba M."/>
            <person name="Gillis M."/>
            <person name="Haft D.H."/>
            <person name="Methe B."/>
            <person name="Sutton G."/>
            <person name="Nelson K.E."/>
        </authorList>
    </citation>
    <scope>NUCLEOTIDE SEQUENCE [LARGE SCALE GENOMIC DNA]</scope>
    <source>
        <strain evidence="2 3">F0067</strain>
    </source>
</reference>
<dbReference type="RefSeq" id="WP_021590604.1">
    <property type="nucleotide sequence ID" value="NZ_AWEY01000039.1"/>
</dbReference>
<evidence type="ECO:0000313" key="3">
    <source>
        <dbReference type="Proteomes" id="UP000016648"/>
    </source>
</evidence>
<keyword evidence="1" id="KW-1133">Transmembrane helix</keyword>
<keyword evidence="3" id="KW-1185">Reference proteome</keyword>
<accession>U2QHP4</accession>
<dbReference type="AlphaFoldDB" id="U2QHP4"/>
<feature type="transmembrane region" description="Helical" evidence="1">
    <location>
        <begin position="86"/>
        <end position="106"/>
    </location>
</feature>
<evidence type="ECO:0000313" key="2">
    <source>
        <dbReference type="EMBL" id="ERK38342.1"/>
    </source>
</evidence>
<feature type="transmembrane region" description="Helical" evidence="1">
    <location>
        <begin position="118"/>
        <end position="137"/>
    </location>
</feature>
<organism evidence="2 3">
    <name type="scientific">Segatella baroniae F0067</name>
    <dbReference type="NCBI Taxonomy" id="1115809"/>
    <lineage>
        <taxon>Bacteria</taxon>
        <taxon>Pseudomonadati</taxon>
        <taxon>Bacteroidota</taxon>
        <taxon>Bacteroidia</taxon>
        <taxon>Bacteroidales</taxon>
        <taxon>Prevotellaceae</taxon>
        <taxon>Segatella</taxon>
    </lineage>
</organism>
<gene>
    <name evidence="2" type="ORF">HMPREF9135_0977</name>
</gene>
<dbReference type="InterPro" id="IPR025635">
    <property type="entry name" value="DUF4293"/>
</dbReference>
<keyword evidence="1" id="KW-0472">Membrane</keyword>
<feature type="transmembrane region" description="Helical" evidence="1">
    <location>
        <begin position="7"/>
        <end position="26"/>
    </location>
</feature>
<proteinExistence type="predicted"/>